<proteinExistence type="predicted"/>
<dbReference type="GO" id="GO:0008610">
    <property type="term" value="P:lipid biosynthetic process"/>
    <property type="evidence" value="ECO:0007669"/>
    <property type="project" value="InterPro"/>
</dbReference>
<dbReference type="GO" id="GO:0016020">
    <property type="term" value="C:membrane"/>
    <property type="evidence" value="ECO:0007669"/>
    <property type="project" value="UniProtKB-SubCell"/>
</dbReference>
<dbReference type="PANTHER" id="PTHR11863">
    <property type="entry name" value="STEROL DESATURASE"/>
    <property type="match status" value="1"/>
</dbReference>
<keyword evidence="2 5" id="KW-0812">Transmembrane</keyword>
<evidence type="ECO:0000259" key="6">
    <source>
        <dbReference type="Pfam" id="PF04116"/>
    </source>
</evidence>
<comment type="caution">
    <text evidence="7">The sequence shown here is derived from an EMBL/GenBank/DDBJ whole genome shotgun (WGS) entry which is preliminary data.</text>
</comment>
<evidence type="ECO:0000256" key="4">
    <source>
        <dbReference type="ARBA" id="ARBA00023136"/>
    </source>
</evidence>
<evidence type="ECO:0000256" key="1">
    <source>
        <dbReference type="ARBA" id="ARBA00004370"/>
    </source>
</evidence>
<feature type="domain" description="Fatty acid hydroxylase" evidence="6">
    <location>
        <begin position="160"/>
        <end position="283"/>
    </location>
</feature>
<reference evidence="7" key="1">
    <citation type="journal article" date="2024" name="Gigascience">
        <title>Chromosome-level genome of the poultry shaft louse Menopon gallinae provides insight into the host-switching and adaptive evolution of parasitic lice.</title>
        <authorList>
            <person name="Xu Y."/>
            <person name="Ma L."/>
            <person name="Liu S."/>
            <person name="Liang Y."/>
            <person name="Liu Q."/>
            <person name="He Z."/>
            <person name="Tian L."/>
            <person name="Duan Y."/>
            <person name="Cai W."/>
            <person name="Li H."/>
            <person name="Song F."/>
        </authorList>
    </citation>
    <scope>NUCLEOTIDE SEQUENCE</scope>
    <source>
        <strain evidence="7">Cailab_2023a</strain>
    </source>
</reference>
<dbReference type="Pfam" id="PF04116">
    <property type="entry name" value="FA_hydroxylase"/>
    <property type="match status" value="1"/>
</dbReference>
<feature type="transmembrane region" description="Helical" evidence="5">
    <location>
        <begin position="112"/>
        <end position="132"/>
    </location>
</feature>
<feature type="transmembrane region" description="Helical" evidence="5">
    <location>
        <begin position="62"/>
        <end position="85"/>
    </location>
</feature>
<dbReference type="GO" id="GO:0016491">
    <property type="term" value="F:oxidoreductase activity"/>
    <property type="evidence" value="ECO:0007669"/>
    <property type="project" value="InterPro"/>
</dbReference>
<keyword evidence="4 5" id="KW-0472">Membrane</keyword>
<evidence type="ECO:0000313" key="7">
    <source>
        <dbReference type="EMBL" id="KAL0278418.1"/>
    </source>
</evidence>
<gene>
    <name evidence="7" type="ORF">PYX00_000245</name>
</gene>
<dbReference type="EMBL" id="JARGDH010000001">
    <property type="protein sequence ID" value="KAL0278418.1"/>
    <property type="molecule type" value="Genomic_DNA"/>
</dbReference>
<sequence length="318" mass="36857">MMNKSLTAIGQISAVTLILLIVSIFPKNAAHLLRSPFAAVEEFRQTTWNRILDTFGDDIQKLFFYGTWFVFFGFYWFVGTIYTLLDVYNKPDALRRYKVQPGTNEPVDTKRLLEVIGLVLFNQTVVSIPVIYLAAKFVVWYGTPDVRELPSIPLAILQIIGCVFIEEIGFYYSHRLLHHKSIYKFIHKKHHEWTAPIAVVAIYAHPLEHVVSNLLPPFFGVLLLRCHVTTAWTWFALAITFTLGEHSGYHLPFFPSPEAHDYHHFKFNNCFGVLGLLDNLHGTNKQFRAAVNYDRHRFLTCLKSMHELYPEKRKNKVN</sequence>
<organism evidence="7">
    <name type="scientific">Menopon gallinae</name>
    <name type="common">poultry shaft louse</name>
    <dbReference type="NCBI Taxonomy" id="328185"/>
    <lineage>
        <taxon>Eukaryota</taxon>
        <taxon>Metazoa</taxon>
        <taxon>Ecdysozoa</taxon>
        <taxon>Arthropoda</taxon>
        <taxon>Hexapoda</taxon>
        <taxon>Insecta</taxon>
        <taxon>Pterygota</taxon>
        <taxon>Neoptera</taxon>
        <taxon>Paraneoptera</taxon>
        <taxon>Psocodea</taxon>
        <taxon>Troctomorpha</taxon>
        <taxon>Phthiraptera</taxon>
        <taxon>Amblycera</taxon>
        <taxon>Menoponidae</taxon>
        <taxon>Menopon</taxon>
    </lineage>
</organism>
<evidence type="ECO:0000256" key="2">
    <source>
        <dbReference type="ARBA" id="ARBA00022692"/>
    </source>
</evidence>
<accession>A0AAW2I9R2</accession>
<keyword evidence="3 5" id="KW-1133">Transmembrane helix</keyword>
<evidence type="ECO:0000256" key="3">
    <source>
        <dbReference type="ARBA" id="ARBA00022989"/>
    </source>
</evidence>
<dbReference type="EMBL" id="JARGDH010000001">
    <property type="protein sequence ID" value="KAL0278417.1"/>
    <property type="molecule type" value="Genomic_DNA"/>
</dbReference>
<dbReference type="InterPro" id="IPR050307">
    <property type="entry name" value="Sterol_Desaturase_Related"/>
</dbReference>
<name>A0AAW2I9R2_9NEOP</name>
<dbReference type="GO" id="GO:0005506">
    <property type="term" value="F:iron ion binding"/>
    <property type="evidence" value="ECO:0007669"/>
    <property type="project" value="InterPro"/>
</dbReference>
<dbReference type="InterPro" id="IPR006694">
    <property type="entry name" value="Fatty_acid_hydroxylase"/>
</dbReference>
<evidence type="ECO:0000256" key="5">
    <source>
        <dbReference type="SAM" id="Phobius"/>
    </source>
</evidence>
<feature type="transmembrane region" description="Helical" evidence="5">
    <location>
        <begin position="152"/>
        <end position="172"/>
    </location>
</feature>
<comment type="subcellular location">
    <subcellularLocation>
        <location evidence="1">Membrane</location>
    </subcellularLocation>
</comment>
<dbReference type="AlphaFoldDB" id="A0AAW2I9R2"/>
<protein>
    <recommendedName>
        <fullName evidence="6">Fatty acid hydroxylase domain-containing protein</fullName>
    </recommendedName>
</protein>